<organism evidence="2 3">
    <name type="scientific">Exophiala sideris</name>
    <dbReference type="NCBI Taxonomy" id="1016849"/>
    <lineage>
        <taxon>Eukaryota</taxon>
        <taxon>Fungi</taxon>
        <taxon>Dikarya</taxon>
        <taxon>Ascomycota</taxon>
        <taxon>Pezizomycotina</taxon>
        <taxon>Eurotiomycetes</taxon>
        <taxon>Chaetothyriomycetidae</taxon>
        <taxon>Chaetothyriales</taxon>
        <taxon>Herpotrichiellaceae</taxon>
        <taxon>Exophiala</taxon>
    </lineage>
</organism>
<dbReference type="NCBIfam" id="TIGR02118">
    <property type="entry name" value="EthD family reductase"/>
    <property type="match status" value="1"/>
</dbReference>
<evidence type="ECO:0008006" key="4">
    <source>
        <dbReference type="Google" id="ProtNLM"/>
    </source>
</evidence>
<dbReference type="HOGENOM" id="CLU_115019_1_2_1"/>
<accession>A0A0D1Z3D2</accession>
<dbReference type="SUPFAM" id="SSF54909">
    <property type="entry name" value="Dimeric alpha+beta barrel"/>
    <property type="match status" value="1"/>
</dbReference>
<dbReference type="PANTHER" id="PTHR40260">
    <property type="entry name" value="BLR8190 PROTEIN"/>
    <property type="match status" value="1"/>
</dbReference>
<protein>
    <recommendedName>
        <fullName evidence="4">EthD domain-containing protein</fullName>
    </recommendedName>
</protein>
<dbReference type="EMBL" id="KN846952">
    <property type="protein sequence ID" value="KIV81383.1"/>
    <property type="molecule type" value="Genomic_DNA"/>
</dbReference>
<dbReference type="InterPro" id="IPR011008">
    <property type="entry name" value="Dimeric_a/b-barrel"/>
</dbReference>
<evidence type="ECO:0000313" key="3">
    <source>
        <dbReference type="Proteomes" id="UP000053599"/>
    </source>
</evidence>
<name>A0A0D1Z3D2_9EURO</name>
<gene>
    <name evidence="2" type="ORF">PV11_03574</name>
</gene>
<dbReference type="GO" id="GO:0016491">
    <property type="term" value="F:oxidoreductase activity"/>
    <property type="evidence" value="ECO:0007669"/>
    <property type="project" value="InterPro"/>
</dbReference>
<evidence type="ECO:0000256" key="1">
    <source>
        <dbReference type="ARBA" id="ARBA00005986"/>
    </source>
</evidence>
<evidence type="ECO:0000313" key="2">
    <source>
        <dbReference type="EMBL" id="KIV81383.1"/>
    </source>
</evidence>
<reference evidence="2 3" key="1">
    <citation type="submission" date="2015-01" db="EMBL/GenBank/DDBJ databases">
        <title>The Genome Sequence of Exophiala sideris CBS121828.</title>
        <authorList>
            <consortium name="The Broad Institute Genomics Platform"/>
            <person name="Cuomo C."/>
            <person name="de Hoog S."/>
            <person name="Gorbushina A."/>
            <person name="Stielow B."/>
            <person name="Teixiera M."/>
            <person name="Abouelleil A."/>
            <person name="Chapman S.B."/>
            <person name="Priest M."/>
            <person name="Young S.K."/>
            <person name="Wortman J."/>
            <person name="Nusbaum C."/>
            <person name="Birren B."/>
        </authorList>
    </citation>
    <scope>NUCLEOTIDE SEQUENCE [LARGE SCALE GENOMIC DNA]</scope>
    <source>
        <strain evidence="2 3">CBS 121828</strain>
    </source>
</reference>
<dbReference type="Proteomes" id="UP000053599">
    <property type="component" value="Unassembled WGS sequence"/>
</dbReference>
<dbReference type="InterPro" id="IPR009799">
    <property type="entry name" value="EthD_dom"/>
</dbReference>
<dbReference type="STRING" id="1016849.A0A0D1Z3D2"/>
<dbReference type="PANTHER" id="PTHR40260:SF2">
    <property type="entry name" value="BLR8190 PROTEIN"/>
    <property type="match status" value="1"/>
</dbReference>
<proteinExistence type="inferred from homology"/>
<dbReference type="AlphaFoldDB" id="A0A0D1Z3D2"/>
<sequence length="112" mass="12325">MPATSLVIYPGPSGSDQTLNFNMDCFLNTHMPLATKQWKSFGLRDWKVVELRPGADGSRPYSIATVMSWDSLEGLKEALASDAFKVVAGDVKNFTDMRPLFLTGYVVGIHVV</sequence>
<dbReference type="OrthoDB" id="4892971at2759"/>
<dbReference type="Gene3D" id="3.30.70.100">
    <property type="match status" value="1"/>
</dbReference>
<comment type="similarity">
    <text evidence="1">Belongs to the tpcK family.</text>
</comment>